<dbReference type="OrthoDB" id="5297543at2"/>
<evidence type="ECO:0000256" key="2">
    <source>
        <dbReference type="SAM" id="MobiDB-lite"/>
    </source>
</evidence>
<dbReference type="AlphaFoldDB" id="A0A4V3BM86"/>
<dbReference type="SUPFAM" id="SSF47413">
    <property type="entry name" value="lambda repressor-like DNA-binding domains"/>
    <property type="match status" value="1"/>
</dbReference>
<name>A0A4V3BM86_9RHOO</name>
<protein>
    <submittedName>
        <fullName evidence="4">Addiction module HigA family antidote</fullName>
    </submittedName>
</protein>
<proteinExistence type="predicted"/>
<sequence>MTLPPRAARPLSALRGGQPAKLAGGRPPTVRGATPAPSALRRPIHPGHFLETRFLIPARISQDALARALGISRRRVNELVRGRRAISPDTAVRLGRFFGTDPRFWTALQAQWDTFLAMRAAG</sequence>
<dbReference type="InterPro" id="IPR013430">
    <property type="entry name" value="Toxin_antidote_HigA"/>
</dbReference>
<dbReference type="EMBL" id="SNVV01000011">
    <property type="protein sequence ID" value="TDN49552.1"/>
    <property type="molecule type" value="Genomic_DNA"/>
</dbReference>
<dbReference type="SMART" id="SM00530">
    <property type="entry name" value="HTH_XRE"/>
    <property type="match status" value="1"/>
</dbReference>
<dbReference type="CDD" id="cd00093">
    <property type="entry name" value="HTH_XRE"/>
    <property type="match status" value="1"/>
</dbReference>
<dbReference type="Proteomes" id="UP000295129">
    <property type="component" value="Unassembled WGS sequence"/>
</dbReference>
<accession>A0A4V3BM86</accession>
<dbReference type="InterPro" id="IPR010982">
    <property type="entry name" value="Lambda_DNA-bd_dom_sf"/>
</dbReference>
<dbReference type="PANTHER" id="PTHR36924:SF1">
    <property type="entry name" value="ANTITOXIN HIGA-1"/>
    <property type="match status" value="1"/>
</dbReference>
<comment type="caution">
    <text evidence="4">The sequence shown here is derived from an EMBL/GenBank/DDBJ whole genome shotgun (WGS) entry which is preliminary data.</text>
</comment>
<reference evidence="4 5" key="1">
    <citation type="submission" date="2019-03" db="EMBL/GenBank/DDBJ databases">
        <title>Genomic Encyclopedia of Type Strains, Phase IV (KMG-IV): sequencing the most valuable type-strain genomes for metagenomic binning, comparative biology and taxonomic classification.</title>
        <authorList>
            <person name="Goeker M."/>
        </authorList>
    </citation>
    <scope>NUCLEOTIDE SEQUENCE [LARGE SCALE GENOMIC DNA]</scope>
    <source>
        <strain evidence="4 5">DSM 12121</strain>
    </source>
</reference>
<dbReference type="Pfam" id="PF01381">
    <property type="entry name" value="HTH_3"/>
    <property type="match status" value="1"/>
</dbReference>
<evidence type="ECO:0000259" key="3">
    <source>
        <dbReference type="PROSITE" id="PS50943"/>
    </source>
</evidence>
<evidence type="ECO:0000256" key="1">
    <source>
        <dbReference type="ARBA" id="ARBA00023125"/>
    </source>
</evidence>
<dbReference type="InterPro" id="IPR001387">
    <property type="entry name" value="Cro/C1-type_HTH"/>
</dbReference>
<keyword evidence="1" id="KW-0238">DNA-binding</keyword>
<gene>
    <name evidence="4" type="ORF">C7389_11130</name>
</gene>
<feature type="region of interest" description="Disordered" evidence="2">
    <location>
        <begin position="1"/>
        <end position="42"/>
    </location>
</feature>
<dbReference type="NCBIfam" id="TIGR02607">
    <property type="entry name" value="antidote_HigA"/>
    <property type="match status" value="1"/>
</dbReference>
<dbReference type="PROSITE" id="PS50943">
    <property type="entry name" value="HTH_CROC1"/>
    <property type="match status" value="1"/>
</dbReference>
<organism evidence="4 5">
    <name type="scientific">Azoarcus indigens</name>
    <dbReference type="NCBI Taxonomy" id="29545"/>
    <lineage>
        <taxon>Bacteria</taxon>
        <taxon>Pseudomonadati</taxon>
        <taxon>Pseudomonadota</taxon>
        <taxon>Betaproteobacteria</taxon>
        <taxon>Rhodocyclales</taxon>
        <taxon>Zoogloeaceae</taxon>
        <taxon>Azoarcus</taxon>
    </lineage>
</organism>
<evidence type="ECO:0000313" key="4">
    <source>
        <dbReference type="EMBL" id="TDN49552.1"/>
    </source>
</evidence>
<evidence type="ECO:0000313" key="5">
    <source>
        <dbReference type="Proteomes" id="UP000295129"/>
    </source>
</evidence>
<dbReference type="RefSeq" id="WP_133592287.1">
    <property type="nucleotide sequence ID" value="NZ_SNVV01000011.1"/>
</dbReference>
<dbReference type="GO" id="GO:0003677">
    <property type="term" value="F:DNA binding"/>
    <property type="evidence" value="ECO:0007669"/>
    <property type="project" value="UniProtKB-KW"/>
</dbReference>
<keyword evidence="5" id="KW-1185">Reference proteome</keyword>
<feature type="domain" description="HTH cro/C1-type" evidence="3">
    <location>
        <begin position="60"/>
        <end position="105"/>
    </location>
</feature>
<dbReference type="PANTHER" id="PTHR36924">
    <property type="entry name" value="ANTITOXIN HIGA-1"/>
    <property type="match status" value="1"/>
</dbReference>
<dbReference type="Gene3D" id="1.10.260.40">
    <property type="entry name" value="lambda repressor-like DNA-binding domains"/>
    <property type="match status" value="1"/>
</dbReference>